<dbReference type="AlphaFoldDB" id="A0A2R8AAI9"/>
<evidence type="ECO:0000256" key="3">
    <source>
        <dbReference type="SAM" id="MobiDB-lite"/>
    </source>
</evidence>
<dbReference type="PANTHER" id="PTHR43877">
    <property type="entry name" value="AMINOALKYLPHOSPHONATE N-ACETYLTRANSFERASE-RELATED-RELATED"/>
    <property type="match status" value="1"/>
</dbReference>
<dbReference type="Gene3D" id="3.40.630.30">
    <property type="match status" value="1"/>
</dbReference>
<reference evidence="5 6" key="1">
    <citation type="submission" date="2018-03" db="EMBL/GenBank/DDBJ databases">
        <authorList>
            <person name="Keele B.F."/>
        </authorList>
    </citation>
    <scope>NUCLEOTIDE SEQUENCE [LARGE SCALE GENOMIC DNA]</scope>
    <source>
        <strain evidence="5 6">CeCT 8812</strain>
    </source>
</reference>
<accession>A0A2R8AAI9</accession>
<dbReference type="EMBL" id="OMKW01000002">
    <property type="protein sequence ID" value="SPF29115.1"/>
    <property type="molecule type" value="Genomic_DNA"/>
</dbReference>
<organism evidence="5 6">
    <name type="scientific">Pontivivens insulae</name>
    <dbReference type="NCBI Taxonomy" id="1639689"/>
    <lineage>
        <taxon>Bacteria</taxon>
        <taxon>Pseudomonadati</taxon>
        <taxon>Pseudomonadota</taxon>
        <taxon>Alphaproteobacteria</taxon>
        <taxon>Rhodobacterales</taxon>
        <taxon>Paracoccaceae</taxon>
        <taxon>Pontivivens</taxon>
    </lineage>
</organism>
<proteinExistence type="predicted"/>
<dbReference type="InterPro" id="IPR016181">
    <property type="entry name" value="Acyl_CoA_acyltransferase"/>
</dbReference>
<dbReference type="OrthoDB" id="273614at2"/>
<dbReference type="CDD" id="cd04301">
    <property type="entry name" value="NAT_SF"/>
    <property type="match status" value="1"/>
</dbReference>
<evidence type="ECO:0000256" key="1">
    <source>
        <dbReference type="ARBA" id="ARBA00022679"/>
    </source>
</evidence>
<dbReference type="SUPFAM" id="SSF55729">
    <property type="entry name" value="Acyl-CoA N-acyltransferases (Nat)"/>
    <property type="match status" value="1"/>
</dbReference>
<keyword evidence="2" id="KW-0012">Acyltransferase</keyword>
<evidence type="ECO:0000256" key="2">
    <source>
        <dbReference type="ARBA" id="ARBA00023315"/>
    </source>
</evidence>
<keyword evidence="6" id="KW-1185">Reference proteome</keyword>
<dbReference type="Proteomes" id="UP000244932">
    <property type="component" value="Unassembled WGS sequence"/>
</dbReference>
<keyword evidence="1" id="KW-0808">Transferase</keyword>
<evidence type="ECO:0000313" key="6">
    <source>
        <dbReference type="Proteomes" id="UP000244932"/>
    </source>
</evidence>
<dbReference type="InterPro" id="IPR000182">
    <property type="entry name" value="GNAT_dom"/>
</dbReference>
<evidence type="ECO:0000313" key="5">
    <source>
        <dbReference type="EMBL" id="SPF29115.1"/>
    </source>
</evidence>
<sequence length="180" mass="19876">MAASAPRLKPPPLDPKGSTINKEAARGTLARPLFVVELVLALIRQIEAVETHDLRARVLRPGQPIDAARIASDAEALHFGAFDGERLVGVASLFFNEEDCRLRKFAIEVDQRGKGLGAAMLTHMADHLRQSGHKRLWCDARIEALGVYRRAGFTPFGPRFTKNDRPYQKMELLLGANIPG</sequence>
<dbReference type="PROSITE" id="PS51186">
    <property type="entry name" value="GNAT"/>
    <property type="match status" value="1"/>
</dbReference>
<protein>
    <recommendedName>
        <fullName evidence="4">N-acetyltransferase domain-containing protein</fullName>
    </recommendedName>
</protein>
<dbReference type="InterPro" id="IPR050832">
    <property type="entry name" value="Bact_Acetyltransf"/>
</dbReference>
<feature type="domain" description="N-acetyltransferase" evidence="4">
    <location>
        <begin position="38"/>
        <end position="179"/>
    </location>
</feature>
<gene>
    <name evidence="5" type="ORF">POI8812_01421</name>
</gene>
<dbReference type="Pfam" id="PF13673">
    <property type="entry name" value="Acetyltransf_10"/>
    <property type="match status" value="1"/>
</dbReference>
<feature type="region of interest" description="Disordered" evidence="3">
    <location>
        <begin position="1"/>
        <end position="20"/>
    </location>
</feature>
<dbReference type="GO" id="GO:0016747">
    <property type="term" value="F:acyltransferase activity, transferring groups other than amino-acyl groups"/>
    <property type="evidence" value="ECO:0007669"/>
    <property type="project" value="InterPro"/>
</dbReference>
<name>A0A2R8AAI9_9RHOB</name>
<evidence type="ECO:0000259" key="4">
    <source>
        <dbReference type="PROSITE" id="PS51186"/>
    </source>
</evidence>